<feature type="compositionally biased region" description="Basic and acidic residues" evidence="1">
    <location>
        <begin position="186"/>
        <end position="201"/>
    </location>
</feature>
<evidence type="ECO:0000256" key="1">
    <source>
        <dbReference type="SAM" id="MobiDB-lite"/>
    </source>
</evidence>
<keyword evidence="3" id="KW-1185">Reference proteome</keyword>
<evidence type="ECO:0000313" key="2">
    <source>
        <dbReference type="EMBL" id="POR05613.1"/>
    </source>
</evidence>
<organism evidence="2 3">
    <name type="scientific">Alkalispirochaeta sphaeroplastigenens</name>
    <dbReference type="NCBI Taxonomy" id="1187066"/>
    <lineage>
        <taxon>Bacteria</taxon>
        <taxon>Pseudomonadati</taxon>
        <taxon>Spirochaetota</taxon>
        <taxon>Spirochaetia</taxon>
        <taxon>Spirochaetales</taxon>
        <taxon>Spirochaetaceae</taxon>
        <taxon>Alkalispirochaeta</taxon>
    </lineage>
</organism>
<evidence type="ECO:0000313" key="3">
    <source>
        <dbReference type="Proteomes" id="UP000237350"/>
    </source>
</evidence>
<dbReference type="RefSeq" id="WP_103678961.1">
    <property type="nucleotide sequence ID" value="NZ_LPWH01000001.1"/>
</dbReference>
<sequence length="201" mass="21907">MTELEFTLLAPSLKTGDLVMMDRRSAPDEPSETIPGVILRFLDPSKPILLYRIPPRGDSAGLEFLQDLLYSPEAPFPVHFCSFWTIPEISEALPGAAKFLSHLEELLQLPLRSEGDLFDAYAAGILGKTFPLPAGSPLKTEPATASAWSDGVMKLLGVDTGRYQVLQEATPQGQSQGQGQGQNQARDQRVYPKGELHGCTI</sequence>
<dbReference type="OrthoDB" id="9948324at2"/>
<accession>A0A2S4K1H0</accession>
<proteinExistence type="predicted"/>
<feature type="region of interest" description="Disordered" evidence="1">
    <location>
        <begin position="169"/>
        <end position="201"/>
    </location>
</feature>
<dbReference type="AlphaFoldDB" id="A0A2S4K1H0"/>
<protein>
    <submittedName>
        <fullName evidence="2">Uncharacterized protein</fullName>
    </submittedName>
</protein>
<dbReference type="EMBL" id="LPWH01000001">
    <property type="protein sequence ID" value="POR05613.1"/>
    <property type="molecule type" value="Genomic_DNA"/>
</dbReference>
<reference evidence="3" key="1">
    <citation type="submission" date="2015-12" db="EMBL/GenBank/DDBJ databases">
        <authorList>
            <person name="Lodha T.D."/>
            <person name="Chintalapati S."/>
            <person name="Chintalapati V.R."/>
            <person name="Sravanthi T."/>
        </authorList>
    </citation>
    <scope>NUCLEOTIDE SEQUENCE [LARGE SCALE GENOMIC DNA]</scope>
    <source>
        <strain evidence="3">JC133</strain>
    </source>
</reference>
<name>A0A2S4K1H0_9SPIO</name>
<comment type="caution">
    <text evidence="2">The sequence shown here is derived from an EMBL/GenBank/DDBJ whole genome shotgun (WGS) entry which is preliminary data.</text>
</comment>
<feature type="compositionally biased region" description="Low complexity" evidence="1">
    <location>
        <begin position="172"/>
        <end position="184"/>
    </location>
</feature>
<dbReference type="Proteomes" id="UP000237350">
    <property type="component" value="Unassembled WGS sequence"/>
</dbReference>
<gene>
    <name evidence="2" type="ORF">AU468_00090</name>
</gene>